<dbReference type="GO" id="GO:0005737">
    <property type="term" value="C:cytoplasm"/>
    <property type="evidence" value="ECO:0007669"/>
    <property type="project" value="TreeGrafter"/>
</dbReference>
<organism evidence="1 2">
    <name type="scientific">Burkholderia ubonensis</name>
    <dbReference type="NCBI Taxonomy" id="101571"/>
    <lineage>
        <taxon>Bacteria</taxon>
        <taxon>Pseudomonadati</taxon>
        <taxon>Pseudomonadota</taxon>
        <taxon>Betaproteobacteria</taxon>
        <taxon>Burkholderiales</taxon>
        <taxon>Burkholderiaceae</taxon>
        <taxon>Burkholderia</taxon>
        <taxon>Burkholderia cepacia complex</taxon>
    </lineage>
</organism>
<accession>A0AAW3MX90</accession>
<sequence>MPDGLTLNDDGTLSGTPTADGTATFQVMARYKSKSGQQTYQVVSLSLRVTLLAMPLPDAVAGTAYSGFDFRPQVSVAGDDAYDDTLVEFSASNLPDGMSLTNGVLSGTPKTKNAPDGSSFQVIASYRGAKGQQTYTILVNGQPLDVVKISSGFAHTCAVTPSGGAKCWGTNTMGQLGNGSTTQSNVPVDVFDLTSGVASISSGAYHTCATSTSGGAKCWGYNKNGQLGNNSTTSSLVPVNVSGLSSGVASISAGYYHTCVRTTSGGAKCWGSNGNGQVGNNAVADAKTPAAVSGLSSGVASIAAGSSHTCAITTSGGAMCWGGNGYGQLGNNSATDSKVPVDVAGLTAGAEGIATGFGHTCASTTSGGAKCWGWNAFGQLGNNGTTDSKVPANVSGLAAGVASITTGYGHSCVVTSAGGLQCWGTNTEGQLGNGGTAQSTVPVIVTGLTGGVASISAGYYHTCALTSTSAAKCWGSNTNGQLGNNSTTRSTVPVDALSN</sequence>
<gene>
    <name evidence="1" type="ORF">WJ96_05390</name>
</gene>
<dbReference type="PANTHER" id="PTHR45982:SF1">
    <property type="entry name" value="REGULATOR OF CHROMOSOME CONDENSATION"/>
    <property type="match status" value="1"/>
</dbReference>
<dbReference type="GO" id="GO:0005085">
    <property type="term" value="F:guanyl-nucleotide exchange factor activity"/>
    <property type="evidence" value="ECO:0007669"/>
    <property type="project" value="TreeGrafter"/>
</dbReference>
<dbReference type="PANTHER" id="PTHR45982">
    <property type="entry name" value="REGULATOR OF CHROMOSOME CONDENSATION"/>
    <property type="match status" value="1"/>
</dbReference>
<dbReference type="InterPro" id="IPR051553">
    <property type="entry name" value="Ran_GTPase-activating"/>
</dbReference>
<dbReference type="Gene3D" id="2.130.10.30">
    <property type="entry name" value="Regulator of chromosome condensation 1/beta-lactamase-inhibitor protein II"/>
    <property type="match status" value="2"/>
</dbReference>
<keyword evidence="2" id="KW-1185">Reference proteome</keyword>
<name>A0AAW3MX90_9BURK</name>
<dbReference type="SUPFAM" id="SSF50985">
    <property type="entry name" value="RCC1/BLIP-II"/>
    <property type="match status" value="2"/>
</dbReference>
<reference evidence="1 2" key="1">
    <citation type="submission" date="2015-11" db="EMBL/GenBank/DDBJ databases">
        <title>Expanding the genomic diversity of Burkholderia species for the development of highly accurate diagnostics.</title>
        <authorList>
            <person name="Sahl J."/>
            <person name="Keim P."/>
            <person name="Wagner D."/>
        </authorList>
    </citation>
    <scope>NUCLEOTIDE SEQUENCE [LARGE SCALE GENOMIC DNA]</scope>
    <source>
        <strain evidence="1 2">MSMB1808WGS</strain>
    </source>
</reference>
<evidence type="ECO:0008006" key="3">
    <source>
        <dbReference type="Google" id="ProtNLM"/>
    </source>
</evidence>
<dbReference type="InterPro" id="IPR000408">
    <property type="entry name" value="Reg_chr_condens"/>
</dbReference>
<protein>
    <recommendedName>
        <fullName evidence="3">Chromosome condensation regulator RCC1</fullName>
    </recommendedName>
</protein>
<proteinExistence type="predicted"/>
<dbReference type="InterPro" id="IPR013783">
    <property type="entry name" value="Ig-like_fold"/>
</dbReference>
<dbReference type="PROSITE" id="PS50012">
    <property type="entry name" value="RCC1_3"/>
    <property type="match status" value="6"/>
</dbReference>
<dbReference type="InterPro" id="IPR009091">
    <property type="entry name" value="RCC1/BLIP-II"/>
</dbReference>
<evidence type="ECO:0000313" key="2">
    <source>
        <dbReference type="Proteomes" id="UP000056453"/>
    </source>
</evidence>
<dbReference type="PRINTS" id="PR00633">
    <property type="entry name" value="RCCNDNSATION"/>
</dbReference>
<dbReference type="AlphaFoldDB" id="A0AAW3MX90"/>
<dbReference type="Pfam" id="PF05345">
    <property type="entry name" value="He_PIG"/>
    <property type="match status" value="2"/>
</dbReference>
<dbReference type="Pfam" id="PF13540">
    <property type="entry name" value="RCC1_2"/>
    <property type="match status" value="2"/>
</dbReference>
<dbReference type="Pfam" id="PF00415">
    <property type="entry name" value="RCC1"/>
    <property type="match status" value="3"/>
</dbReference>
<dbReference type="Proteomes" id="UP000056453">
    <property type="component" value="Unassembled WGS sequence"/>
</dbReference>
<evidence type="ECO:0000313" key="1">
    <source>
        <dbReference type="EMBL" id="KVP98414.1"/>
    </source>
</evidence>
<dbReference type="EMBL" id="LPBJ01000047">
    <property type="protein sequence ID" value="KVP98414.1"/>
    <property type="molecule type" value="Genomic_DNA"/>
</dbReference>
<comment type="caution">
    <text evidence="1">The sequence shown here is derived from an EMBL/GenBank/DDBJ whole genome shotgun (WGS) entry which is preliminary data.</text>
</comment>
<dbReference type="Gene3D" id="2.60.40.10">
    <property type="entry name" value="Immunoglobulins"/>
    <property type="match status" value="1"/>
</dbReference>